<evidence type="ECO:0000313" key="2">
    <source>
        <dbReference type="Proteomes" id="UP001497444"/>
    </source>
</evidence>
<organism evidence="1 2">
    <name type="scientific">Sphagnum jensenii</name>
    <dbReference type="NCBI Taxonomy" id="128206"/>
    <lineage>
        <taxon>Eukaryota</taxon>
        <taxon>Viridiplantae</taxon>
        <taxon>Streptophyta</taxon>
        <taxon>Embryophyta</taxon>
        <taxon>Bryophyta</taxon>
        <taxon>Sphagnophytina</taxon>
        <taxon>Sphagnopsida</taxon>
        <taxon>Sphagnales</taxon>
        <taxon>Sphagnaceae</taxon>
        <taxon>Sphagnum</taxon>
    </lineage>
</organism>
<sequence>MELGTAILFSLGFGSWIDSNGAWEFRATYVCIELRLGSYPFQKFRETPIKYSGVTERKNRKTGVIDRYEPWVKFRIDKFYFQVQKTAEKAARIRDVAKFWLKIKGRNGYNFGEEEYDYLNFVQEFHQQQSDDEVKRLVLEHAQRFLKEVQQPQVPIVYHPCVEPGRFGSVAGGENMIIQDLSPFMELEEIPPDDINEQTFDMMEELQSVTPNPDIAGPTIEENIGEHLEAFISSARPSLFLPKGTSEIKLIAPCNGTGDVDLFTELKVFWKEKWTRAVGNFAPESYAHEGCSATMHKVVILRKSGDTQELSLSVEIEDKLIEFENRGWKIQL</sequence>
<proteinExistence type="predicted"/>
<dbReference type="EMBL" id="OZ020111">
    <property type="protein sequence ID" value="CAK9264375.1"/>
    <property type="molecule type" value="Genomic_DNA"/>
</dbReference>
<name>A0ABP0WG53_9BRYO</name>
<protein>
    <submittedName>
        <fullName evidence="1">Uncharacterized protein</fullName>
    </submittedName>
</protein>
<accession>A0ABP0WG53</accession>
<gene>
    <name evidence="1" type="ORF">CSSPJE1EN1_LOCUS9853</name>
</gene>
<evidence type="ECO:0000313" key="1">
    <source>
        <dbReference type="EMBL" id="CAK9264375.1"/>
    </source>
</evidence>
<reference evidence="1" key="1">
    <citation type="submission" date="2024-02" db="EMBL/GenBank/DDBJ databases">
        <authorList>
            <consortium name="ELIXIR-Norway"/>
            <consortium name="Elixir Norway"/>
        </authorList>
    </citation>
    <scope>NUCLEOTIDE SEQUENCE</scope>
</reference>
<keyword evidence="2" id="KW-1185">Reference proteome</keyword>
<dbReference type="Proteomes" id="UP001497444">
    <property type="component" value="Chromosome 16"/>
</dbReference>